<organism evidence="2 3">
    <name type="scientific">Plasmodium gaboni</name>
    <dbReference type="NCBI Taxonomy" id="647221"/>
    <lineage>
        <taxon>Eukaryota</taxon>
        <taxon>Sar</taxon>
        <taxon>Alveolata</taxon>
        <taxon>Apicomplexa</taxon>
        <taxon>Aconoidasida</taxon>
        <taxon>Haemosporida</taxon>
        <taxon>Plasmodiidae</taxon>
        <taxon>Plasmodium</taxon>
        <taxon>Plasmodium (Laverania)</taxon>
    </lineage>
</organism>
<evidence type="ECO:0000313" key="3">
    <source>
        <dbReference type="Proteomes" id="UP000076004"/>
    </source>
</evidence>
<dbReference type="RefSeq" id="XP_018639485.1">
    <property type="nucleotide sequence ID" value="XM_018788113.1"/>
</dbReference>
<sequence>MLLQKHFKLVPNQDNNLEELINELALSKKNIKEIREYGTKLKKYNDSTYKGYNNNIEDNETYNNLNINKDNIIYDNDNNLIYKEDNITYKKNIINNNYQLRTRNGSISNVLLNKKRRKEKIKEQTNISKKEDNDYNLENYNDKNINKNEYSKSPIHKDPSEYNLFCSSNVLNLSNFKDNALFQRIYKSIEEEKMKSKYEKIKNKKEEWKKKKLKNEHIRNERIINEKIKNEKIIYERLHNKNSNKISNKIIQVEELLKDEKKKKNEILKAKRKCSYNKTFRYFSPDVNTSEYSDNISFNKNNNNNYMKHNFINYNEDGKRKIYIYYNDMNKKENKKIKNVDNNIKPLYHIWNKKNYTIECDDIKKKKKKECNKKGKGVQYNSVMKKKDQTENFKKQIKNNNNNINENLVKSYNNKRKHKKKCKRMNDICNVKSNDENIIDYKKMFTTFKNLKHIKKKNILREEKEDICDNIISKYNNSSKEHLNITTSNESVKSLKSNSSYIFKYKHSYTPKSLLINNQINNIKENKKIKKSMNPSLKQNILCKSNDINLYVHKYQYLVLKKRKRKFMHLKSIIQQKGDRHKCIHMFKKWIHQNNVRLSNSIINDHFDNNIKDDISNKSPSKLNKNETNWIIDNDIYMNSTECSDKREDTILTSHIISSNDNNGYIPVEEILIEHANTNREEDKHIDIINNKEENISSNPIIKGKIHSSHLNNMDTNMLNKDISINILNSVENVEDINNMNKSFNLSCLKMNNENNNNSNEDNTNMLLCKNIDIEEQNNTQKDNSKSESDISYTLYSQQDEKKDGTHSNNYTSNCLNSYTDLENMNIPCSNNDKIFKDVLSFYNMYKDKVKFLLLEECNYLKSLRNMMEEGSKNISENINNNISKNEYYSNNIFEKNQNLFDELLKTLKSNKMSENSRHNNLFDMNRNSENEKNMKNNIIESNKNDVINFYKDPINFLLICNQTEKRIKDIERILNINYNDSNSSKVNIINDEYNMRKTNNIFEKKEMNCNKNENEKKLYEENNFICNNNDDFINIINPSQYNKNKIEETNFRNKNPFLSVFNFNSLILENTIRDLQKENNDYVKKKKKTNKYIKARKNKYFKSSHLYTMHIQNNVDYLYKRKRKSSIYYIINLKSVDIMYQNVDIRYIVLNNIRRKNFKYSFPIIKRNYYIKRYFNYNPKINPKGKKYIFLFKYNKLFYKISDNKKKDIDLIGMKYKYTPESIMIPKSDKDNFLNSKVSNNKLKYVHTSINHSKDLPNKEEKNMVYFPSIDNIKKEENIDITYENTKNVFLYSQEVDKNIHIHVHNNNDIHLNNNCEYMKSNILEKNHFDLLTSNILNNNLKYQEENDNNHLSKNKLNHSYNSIKSLDIKNDIKLEENNNVTKIKEMKINYNKTCNVHVQKNDMSKQNEDNKINIEKKNMLSNNKEYITNSIKYELSNNYYNNKINNENDSYHKINNIHSLNIDNTCDDYSSLHLQKDKKNNRIRLNGNKKKKEYFFNLYESNYNPFHSRDKITSMNKLNNSYDNIVNTLCSSVGGGESFHLSNNKNYMFNKNKSNNIIRTSEHINSFGQRNKDKSKIINEKNSNENINENDMIHSLNIQEKASQYDHTNILENKNFDNINKLRNKRNIAYKKKDDLFFNNDTKKNIITSMSERDYLNVTFEEAKKEDNLINNKTLQNNNFNSNSIQKCVIRNMNEDNLFLYNNNNNNNKISSDLNIDSKFLYSNNIIQNEYNLDNYNFIKKEGKYNYSNVKPIMNTLINNNINNKSKVFIKEEDILGKNKKENFKLCESNKNSSYFKNENMNSNKLLNVEPNKDYNIKALSYNINRNINGNKLNESQRYDSSFIINNEESNFIDNKNIHQNENWECNYKDELKTNFGNTLKNNNEYMSNYYINSILSHSFNIYENKSIYEDDCLQNSLSSSIMDMDKLDEVIQKIRTFKTMNERNNNYISCLYCDKYLFKLDNYHEDFFFVCSNKEEIRKEKYTCSICKHKLRVLNKYKNDNVQKYIHIKSNDTIQENSTNRIIKNMDNNIKVKTDTMNDLYMEDDYIKHYNGHDNNYINYINYSNNNNYNDDYRKYKENHSDYTINEDKINQSNMFYLNKDFQDGFSYNVDKKRSLYSRKKKFCDLKGLNNFDTKNLYSEFCNVPKESNISSSYTSYKSNITNEKNELRNSKNGNNNYANDIYNICNNKSNNDMNRTFNNIHKNYKSYSDDEINKMYNKNDDMIKIDKRFSLDMRLLKLRRKNHENNIIQKGLLHNNNNKKKNNKKNNNKKNSLYHNNSSSLIIDGMTNVNRTNMNTYEKEKSIYNINIKQINENKNIPCESNFLNRTIENTPKCYNYMNYYISEDKSNNNNNNNFEYQIEKNYMLNEDKYKGIDNEQVTNFNLENIHLKEKKNIKEMRTSNNENYPLINQKHNLFKSLLINGDKNMLNISNDENNCFKKYYSTYIN</sequence>
<dbReference type="VEuPathDB" id="PlasmoDB:PGSY75_1442700"/>
<proteinExistence type="predicted"/>
<dbReference type="KEGG" id="pgab:PGSY75_1442700"/>
<dbReference type="VEuPathDB" id="PlasmoDB:PGABG01_1441500"/>
<gene>
    <name evidence="2" type="ORF">PGSY75_1442700</name>
</gene>
<reference evidence="2 3" key="1">
    <citation type="journal article" date="2016" name="Nat. Commun.">
        <title>Genomes of cryptic chimpanzee Plasmodium species reveal key evolutionary events leading to human malaria.</title>
        <authorList>
            <person name="Sundararaman S.A."/>
            <person name="Plenderleith L.J."/>
            <person name="Liu W."/>
            <person name="Loy D.E."/>
            <person name="Learn G.H."/>
            <person name="Li Y."/>
            <person name="Shaw K.S."/>
            <person name="Ayouba A."/>
            <person name="Peeters M."/>
            <person name="Speede S."/>
            <person name="Shaw G.M."/>
            <person name="Bushman F.D."/>
            <person name="Brisson D."/>
            <person name="Rayner J.C."/>
            <person name="Sharp P.M."/>
            <person name="Hahn B.H."/>
        </authorList>
    </citation>
    <scope>NUCLEOTIDE SEQUENCE [LARGE SCALE GENOMIC DNA]</scope>
    <source>
        <strain evidence="2 3">SY75</strain>
    </source>
</reference>
<feature type="compositionally biased region" description="Basic residues" evidence="1">
    <location>
        <begin position="2261"/>
        <end position="2272"/>
    </location>
</feature>
<name>A0A151LAR5_9APIC</name>
<feature type="region of interest" description="Disordered" evidence="1">
    <location>
        <begin position="2255"/>
        <end position="2280"/>
    </location>
</feature>
<dbReference type="Proteomes" id="UP000076004">
    <property type="component" value="Unassembled WGS sequence"/>
</dbReference>
<evidence type="ECO:0000256" key="1">
    <source>
        <dbReference type="SAM" id="MobiDB-lite"/>
    </source>
</evidence>
<dbReference type="PANTHER" id="PTHR36912">
    <property type="entry name" value="ANTIGEN 332, DBL-LIKE PROTEIN-RELATED"/>
    <property type="match status" value="1"/>
</dbReference>
<dbReference type="PANTHER" id="PTHR36912:SF2">
    <property type="entry name" value="ANTIGEN 332, DBL-LIKE PROTEIN"/>
    <property type="match status" value="1"/>
</dbReference>
<accession>A0A151LAR5</accession>
<protein>
    <submittedName>
        <fullName evidence="2">Uncharacterized protein</fullName>
    </submittedName>
</protein>
<dbReference type="EMBL" id="LVLB01000015">
    <property type="protein sequence ID" value="KYN96019.1"/>
    <property type="molecule type" value="Genomic_DNA"/>
</dbReference>
<evidence type="ECO:0000313" key="2">
    <source>
        <dbReference type="EMBL" id="KYN96019.1"/>
    </source>
</evidence>
<comment type="caution">
    <text evidence="2">The sequence shown here is derived from an EMBL/GenBank/DDBJ whole genome shotgun (WGS) entry which is preliminary data.</text>
</comment>
<dbReference type="GeneID" id="29778715"/>